<keyword evidence="7" id="KW-1005">Bacterial flagellum biogenesis</keyword>
<feature type="domain" description="AAA+ ATPase" evidence="14">
    <location>
        <begin position="256"/>
        <end position="413"/>
    </location>
</feature>
<dbReference type="PANTHER" id="PTHR43134">
    <property type="entry name" value="SIGNAL RECOGNITION PARTICLE RECEPTOR SUBUNIT ALPHA"/>
    <property type="match status" value="1"/>
</dbReference>
<keyword evidence="9" id="KW-0342">GTP-binding</keyword>
<dbReference type="InterPro" id="IPR027417">
    <property type="entry name" value="P-loop_NTPase"/>
</dbReference>
<dbReference type="PANTHER" id="PTHR43134:SF3">
    <property type="entry name" value="FLAGELLAR BIOSYNTHESIS PROTEIN FLHF"/>
    <property type="match status" value="1"/>
</dbReference>
<dbReference type="SMART" id="SM00382">
    <property type="entry name" value="AAA"/>
    <property type="match status" value="1"/>
</dbReference>
<evidence type="ECO:0000256" key="10">
    <source>
        <dbReference type="ARBA" id="ARBA00023136"/>
    </source>
</evidence>
<evidence type="ECO:0000256" key="12">
    <source>
        <dbReference type="ARBA" id="ARBA00025337"/>
    </source>
</evidence>
<evidence type="ECO:0000256" key="3">
    <source>
        <dbReference type="ARBA" id="ARBA00014919"/>
    </source>
</evidence>
<keyword evidence="11" id="KW-1006">Bacterial flagellum protein export</keyword>
<dbReference type="Gene3D" id="1.20.120.1380">
    <property type="entry name" value="Flagellar FlhF biosynthesis protein, N domain"/>
    <property type="match status" value="1"/>
</dbReference>
<comment type="similarity">
    <text evidence="2">Belongs to the GTP-binding SRP family.</text>
</comment>
<proteinExistence type="inferred from homology"/>
<dbReference type="InterPro" id="IPR020006">
    <property type="entry name" value="FlhF"/>
</dbReference>
<gene>
    <name evidence="16" type="ORF">B0X64_04335</name>
</gene>
<evidence type="ECO:0000259" key="15">
    <source>
        <dbReference type="SMART" id="SM00962"/>
    </source>
</evidence>
<evidence type="ECO:0000313" key="17">
    <source>
        <dbReference type="Proteomes" id="UP000319650"/>
    </source>
</evidence>
<keyword evidence="10" id="KW-0472">Membrane</keyword>
<dbReference type="Pfam" id="PF00448">
    <property type="entry name" value="SRP54"/>
    <property type="match status" value="1"/>
</dbReference>
<dbReference type="GO" id="GO:0005886">
    <property type="term" value="C:plasma membrane"/>
    <property type="evidence" value="ECO:0007669"/>
    <property type="project" value="UniProtKB-SubCell"/>
</dbReference>
<evidence type="ECO:0000256" key="9">
    <source>
        <dbReference type="ARBA" id="ARBA00023134"/>
    </source>
</evidence>
<dbReference type="SUPFAM" id="SSF52540">
    <property type="entry name" value="P-loop containing nucleoside triphosphate hydrolases"/>
    <property type="match status" value="1"/>
</dbReference>
<dbReference type="EMBL" id="MUPN01000380">
    <property type="protein sequence ID" value="OOQ40272.1"/>
    <property type="molecule type" value="Genomic_DNA"/>
</dbReference>
<evidence type="ECO:0000256" key="13">
    <source>
        <dbReference type="NCBIfam" id="TIGR03499"/>
    </source>
</evidence>
<dbReference type="SMART" id="SM00962">
    <property type="entry name" value="SRP54"/>
    <property type="match status" value="1"/>
</dbReference>
<dbReference type="GO" id="GO:0003924">
    <property type="term" value="F:GTPase activity"/>
    <property type="evidence" value="ECO:0007669"/>
    <property type="project" value="UniProtKB-UniRule"/>
</dbReference>
<comment type="subcellular location">
    <subcellularLocation>
        <location evidence="1">Cell membrane</location>
        <topology evidence="1">Peripheral membrane protein</topology>
        <orientation evidence="1">Cytoplasmic side</orientation>
    </subcellularLocation>
</comment>
<evidence type="ECO:0000256" key="6">
    <source>
        <dbReference type="ARBA" id="ARBA00022741"/>
    </source>
</evidence>
<dbReference type="CDD" id="cd17873">
    <property type="entry name" value="FlhF"/>
    <property type="match status" value="1"/>
</dbReference>
<dbReference type="InterPro" id="IPR000897">
    <property type="entry name" value="SRP54_GTPase_dom"/>
</dbReference>
<protein>
    <recommendedName>
        <fullName evidence="3 13">Flagellar biosynthesis protein FlhF</fullName>
    </recommendedName>
</protein>
<evidence type="ECO:0000256" key="4">
    <source>
        <dbReference type="ARBA" id="ARBA00022448"/>
    </source>
</evidence>
<evidence type="ECO:0000256" key="8">
    <source>
        <dbReference type="ARBA" id="ARBA00022927"/>
    </source>
</evidence>
<evidence type="ECO:0000256" key="7">
    <source>
        <dbReference type="ARBA" id="ARBA00022795"/>
    </source>
</evidence>
<evidence type="ECO:0000259" key="14">
    <source>
        <dbReference type="SMART" id="SM00382"/>
    </source>
</evidence>
<accession>A0A4Y4XKW9</accession>
<comment type="function">
    <text evidence="12">Necessary for flagellar biosynthesis. May be involved in translocation of the flagellum.</text>
</comment>
<evidence type="ECO:0000256" key="11">
    <source>
        <dbReference type="ARBA" id="ARBA00023225"/>
    </source>
</evidence>
<dbReference type="AlphaFoldDB" id="A0A4Y4XKW9"/>
<dbReference type="GO" id="GO:0005047">
    <property type="term" value="F:signal recognition particle binding"/>
    <property type="evidence" value="ECO:0007669"/>
    <property type="project" value="TreeGrafter"/>
</dbReference>
<evidence type="ECO:0000256" key="1">
    <source>
        <dbReference type="ARBA" id="ARBA00004413"/>
    </source>
</evidence>
<dbReference type="Gene3D" id="3.40.50.300">
    <property type="entry name" value="P-loop containing nucleotide triphosphate hydrolases"/>
    <property type="match status" value="1"/>
</dbReference>
<dbReference type="NCBIfam" id="TIGR03499">
    <property type="entry name" value="FlhF"/>
    <property type="match status" value="1"/>
</dbReference>
<keyword evidence="16" id="KW-0969">Cilium</keyword>
<sequence length="460" mass="52495">MVKFYTYSGETAAEALKIAQSHHGVDTLVFKTQEIRKKTLTSSGLYEIVVAVEEESENKPSKAPLIPESLYDEELNEEDVVMQLSNTVEEMRKLAGVSSNQRNYSFSKNKTLLEKDAPLLEDAPLETNKQDALLQALKDEANHKKEREKREVKQEEEIKDINLQLSKIRDSLKLIQNMFWDEKNPNSVNIPQEFAEIYKLAKQSGMKSSHLDEIMQLSLELMPLRMRENSVTIKRYFREVLRKMILCRPEDLNLRQKRILMLVGSTGVGKTTTLAKLAARYSRMLAKKYKVGIITLDNYRIGALEQLSWYANKMKMSIEAVIDAKDFAKEIEALEYCDFILVDTTGHSQYDKEKIAGLKEFIDGGYNIDVSLVLSVTTKYEDMKDIYDSFGVLGIDTLIFTKLDESRGLGNLFSLVHESQKPISYLSVGQEVPMDLKVATNEYLVDCMLDGFSNPNKEQA</sequence>
<organism evidence="16 17">
    <name type="scientific">Helicobacter pylori</name>
    <name type="common">Campylobacter pylori</name>
    <dbReference type="NCBI Taxonomy" id="210"/>
    <lineage>
        <taxon>Bacteria</taxon>
        <taxon>Pseudomonadati</taxon>
        <taxon>Campylobacterota</taxon>
        <taxon>Epsilonproteobacteria</taxon>
        <taxon>Campylobacterales</taxon>
        <taxon>Helicobacteraceae</taxon>
        <taxon>Helicobacter</taxon>
    </lineage>
</organism>
<dbReference type="InterPro" id="IPR047040">
    <property type="entry name" value="FlhF__GTPase_dom"/>
</dbReference>
<dbReference type="GO" id="GO:0005525">
    <property type="term" value="F:GTP binding"/>
    <property type="evidence" value="ECO:0007669"/>
    <property type="project" value="UniProtKB-UniRule"/>
</dbReference>
<feature type="domain" description="SRP54-type proteins GTP-binding" evidence="15">
    <location>
        <begin position="257"/>
        <end position="450"/>
    </location>
</feature>
<reference evidence="16 17" key="1">
    <citation type="journal article" date="2017" name="Front. Cell. Infect. Microbiol.">
        <title>Whole Genome Sequence and Phylogenetic Analysis Show Helicobacter pylori Strains from Latin America Have Followed a Unique Evolution Pathway.</title>
        <authorList>
            <person name="Munoz-Ramirez Z.Y."/>
            <person name="Mendez-Tenorio A."/>
            <person name="Kato I."/>
            <person name="Bravo M.M."/>
            <person name="Rizzato C."/>
            <person name="Thorell K."/>
            <person name="Torres R.C."/>
            <person name="Aviles-Jimenez F."/>
            <person name="Camorlinga M."/>
            <person name="Canzian F."/>
            <person name="Torres J."/>
        </authorList>
    </citation>
    <scope>NUCLEOTIDE SEQUENCE [LARGE SCALE GENOMIC DNA]</scope>
    <source>
        <strain evidence="16 17">CM22351</strain>
    </source>
</reference>
<dbReference type="InterPro" id="IPR003593">
    <property type="entry name" value="AAA+_ATPase"/>
</dbReference>
<evidence type="ECO:0000256" key="5">
    <source>
        <dbReference type="ARBA" id="ARBA00022475"/>
    </source>
</evidence>
<dbReference type="GO" id="GO:0015031">
    <property type="term" value="P:protein transport"/>
    <property type="evidence" value="ECO:0007669"/>
    <property type="project" value="UniProtKB-KW"/>
</dbReference>
<evidence type="ECO:0000313" key="16">
    <source>
        <dbReference type="EMBL" id="OOQ40272.1"/>
    </source>
</evidence>
<comment type="caution">
    <text evidence="16">The sequence shown here is derived from an EMBL/GenBank/DDBJ whole genome shotgun (WGS) entry which is preliminary data.</text>
</comment>
<dbReference type="FunFam" id="3.40.50.300:FF:000695">
    <property type="entry name" value="Flagellar biosynthesis regulator FlhF"/>
    <property type="match status" value="1"/>
</dbReference>
<dbReference type="Proteomes" id="UP000319650">
    <property type="component" value="Unassembled WGS sequence"/>
</dbReference>
<name>A0A4Y4XKW9_HELPX</name>
<keyword evidence="16" id="KW-0966">Cell projection</keyword>
<dbReference type="GO" id="GO:0006614">
    <property type="term" value="P:SRP-dependent cotranslational protein targeting to membrane"/>
    <property type="evidence" value="ECO:0007669"/>
    <property type="project" value="UniProtKB-UniRule"/>
</dbReference>
<keyword evidence="5" id="KW-1003">Cell membrane</keyword>
<keyword evidence="8" id="KW-0653">Protein transport</keyword>
<keyword evidence="6" id="KW-0547">Nucleotide-binding</keyword>
<dbReference type="GO" id="GO:0044781">
    <property type="term" value="P:bacterial-type flagellum organization"/>
    <property type="evidence" value="ECO:0007669"/>
    <property type="project" value="UniProtKB-UniRule"/>
</dbReference>
<keyword evidence="16" id="KW-0282">Flagellum</keyword>
<evidence type="ECO:0000256" key="2">
    <source>
        <dbReference type="ARBA" id="ARBA00008531"/>
    </source>
</evidence>
<keyword evidence="4" id="KW-0813">Transport</keyword>